<evidence type="ECO:0000313" key="2">
    <source>
        <dbReference type="Proteomes" id="UP001501697"/>
    </source>
</evidence>
<keyword evidence="2" id="KW-1185">Reference proteome</keyword>
<dbReference type="Proteomes" id="UP001501697">
    <property type="component" value="Unassembled WGS sequence"/>
</dbReference>
<comment type="caution">
    <text evidence="1">The sequence shown here is derived from an EMBL/GenBank/DDBJ whole genome shotgun (WGS) entry which is preliminary data.</text>
</comment>
<protein>
    <submittedName>
        <fullName evidence="1">Uncharacterized protein</fullName>
    </submittedName>
</protein>
<name>A0ABP7AC90_9MICO</name>
<dbReference type="EMBL" id="BAAAYU010000001">
    <property type="protein sequence ID" value="GAA3629378.1"/>
    <property type="molecule type" value="Genomic_DNA"/>
</dbReference>
<dbReference type="RefSeq" id="WP_344736796.1">
    <property type="nucleotide sequence ID" value="NZ_BAAAYU010000001.1"/>
</dbReference>
<gene>
    <name evidence="1" type="ORF">GCM10022200_10020</name>
</gene>
<proteinExistence type="predicted"/>
<sequence length="90" mass="9433">MEPIDGNALAGRLADQIGWDATSARARCLHCAAIDEIARAVVYATRMGEVARCGHCDGVLAVFVEAADGRSWFSMTGVAAVERPSSIIGP</sequence>
<accession>A0ABP7AC90</accession>
<evidence type="ECO:0000313" key="1">
    <source>
        <dbReference type="EMBL" id="GAA3629378.1"/>
    </source>
</evidence>
<dbReference type="InterPro" id="IPR045423">
    <property type="entry name" value="DUF6510"/>
</dbReference>
<dbReference type="Pfam" id="PF20120">
    <property type="entry name" value="DUF6510"/>
    <property type="match status" value="1"/>
</dbReference>
<reference evidence="2" key="1">
    <citation type="journal article" date="2019" name="Int. J. Syst. Evol. Microbiol.">
        <title>The Global Catalogue of Microorganisms (GCM) 10K type strain sequencing project: providing services to taxonomists for standard genome sequencing and annotation.</title>
        <authorList>
            <consortium name="The Broad Institute Genomics Platform"/>
            <consortium name="The Broad Institute Genome Sequencing Center for Infectious Disease"/>
            <person name="Wu L."/>
            <person name="Ma J."/>
        </authorList>
    </citation>
    <scope>NUCLEOTIDE SEQUENCE [LARGE SCALE GENOMIC DNA]</scope>
    <source>
        <strain evidence="2">JCM 16544</strain>
    </source>
</reference>
<organism evidence="1 2">
    <name type="scientific">Microbacterium awajiense</name>
    <dbReference type="NCBI Taxonomy" id="415214"/>
    <lineage>
        <taxon>Bacteria</taxon>
        <taxon>Bacillati</taxon>
        <taxon>Actinomycetota</taxon>
        <taxon>Actinomycetes</taxon>
        <taxon>Micrococcales</taxon>
        <taxon>Microbacteriaceae</taxon>
        <taxon>Microbacterium</taxon>
    </lineage>
</organism>